<dbReference type="AlphaFoldDB" id="C5BHF9"/>
<dbReference type="Proteomes" id="UP000001485">
    <property type="component" value="Chromosome"/>
</dbReference>
<evidence type="ECO:0000313" key="2">
    <source>
        <dbReference type="Proteomes" id="UP000001485"/>
    </source>
</evidence>
<name>C5BHF9_EDWI9</name>
<reference evidence="2" key="1">
    <citation type="submission" date="2009-03" db="EMBL/GenBank/DDBJ databases">
        <title>Complete genome sequence of Edwardsiella ictaluri 93-146.</title>
        <authorList>
            <person name="Williams M.L."/>
            <person name="Gillaspy A.F."/>
            <person name="Dyer D.W."/>
            <person name="Thune R.L."/>
            <person name="Waldbieser G.C."/>
            <person name="Schuster S.C."/>
            <person name="Gipson J."/>
            <person name="Zaitshik J."/>
            <person name="Landry C."/>
            <person name="Lawrence M.L."/>
        </authorList>
    </citation>
    <scope>NUCLEOTIDE SEQUENCE [LARGE SCALE GENOMIC DNA]</scope>
    <source>
        <strain evidence="2">93-146</strain>
    </source>
</reference>
<organism evidence="1 2">
    <name type="scientific">Edwardsiella ictaluri (strain 93-146)</name>
    <dbReference type="NCBI Taxonomy" id="634503"/>
    <lineage>
        <taxon>Bacteria</taxon>
        <taxon>Pseudomonadati</taxon>
        <taxon>Pseudomonadota</taxon>
        <taxon>Gammaproteobacteria</taxon>
        <taxon>Enterobacterales</taxon>
        <taxon>Hafniaceae</taxon>
        <taxon>Edwardsiella</taxon>
    </lineage>
</organism>
<reference evidence="1 2" key="2">
    <citation type="journal article" date="2012" name="J. Bacteriol.">
        <title>Genome Sequence of Edwardsiella ictaluri 93-146, a Strain Associated with a Natural Channel Catfish Outbreak of Enteric Septicemia of Catfish.</title>
        <authorList>
            <person name="Williams M.L."/>
            <person name="Gillaspy A.F."/>
            <person name="Dyer D.W."/>
            <person name="Thune R.L."/>
            <person name="Waldbieser G.C."/>
            <person name="Schuster S.C."/>
            <person name="Gipson J."/>
            <person name="Zaitshik J."/>
            <person name="Landry C."/>
            <person name="Banes M.M."/>
            <person name="Lawrence M.L."/>
        </authorList>
    </citation>
    <scope>NUCLEOTIDE SEQUENCE [LARGE SCALE GENOMIC DNA]</scope>
    <source>
        <strain evidence="1 2">93-146</strain>
    </source>
</reference>
<protein>
    <submittedName>
        <fullName evidence="1">Uncharacterized protein</fullName>
    </submittedName>
</protein>
<sequence length="37" mass="4235">MLADFIGCRNIAKFASGFINCQFIDHTTEYYCLIICV</sequence>
<dbReference type="HOGENOM" id="CLU_3343040_0_0_6"/>
<dbReference type="EMBL" id="CP001600">
    <property type="protein sequence ID" value="ACR67437.1"/>
    <property type="molecule type" value="Genomic_DNA"/>
</dbReference>
<proteinExistence type="predicted"/>
<evidence type="ECO:0000313" key="1">
    <source>
        <dbReference type="EMBL" id="ACR67437.1"/>
    </source>
</evidence>
<gene>
    <name evidence="1" type="ordered locus">NT01EI_0194</name>
</gene>
<accession>C5BHF9</accession>
<dbReference type="KEGG" id="eic:NT01EI_0194"/>